<dbReference type="Pfam" id="PF14370">
    <property type="entry name" value="Topo_C_assoc"/>
    <property type="match status" value="1"/>
</dbReference>
<dbReference type="InterPro" id="IPR025834">
    <property type="entry name" value="TopoI_C_dom"/>
</dbReference>
<evidence type="ECO:0000256" key="9">
    <source>
        <dbReference type="PROSITE-ProRule" id="PRU01382"/>
    </source>
</evidence>
<feature type="compositionally biased region" description="Polar residues" evidence="11">
    <location>
        <begin position="95"/>
        <end position="127"/>
    </location>
</feature>
<feature type="region of interest" description="Disordered" evidence="11">
    <location>
        <begin position="753"/>
        <end position="823"/>
    </location>
</feature>
<gene>
    <name evidence="13" type="ORF">TAT_000197900</name>
    <name evidence="14" type="ORF">TAV_000198200</name>
</gene>
<dbReference type="PRINTS" id="PR00416">
    <property type="entry name" value="EUTPISMRASEI"/>
</dbReference>
<feature type="compositionally biased region" description="Basic and acidic residues" evidence="11">
    <location>
        <begin position="163"/>
        <end position="183"/>
    </location>
</feature>
<feature type="region of interest" description="Disordered" evidence="11">
    <location>
        <begin position="88"/>
        <end position="259"/>
    </location>
</feature>
<dbReference type="InterPro" id="IPR013499">
    <property type="entry name" value="TopoI_euk"/>
</dbReference>
<dbReference type="Pfam" id="PF01028">
    <property type="entry name" value="Topoisom_I"/>
    <property type="match status" value="1"/>
</dbReference>
<evidence type="ECO:0000256" key="8">
    <source>
        <dbReference type="ARBA" id="ARBA00033297"/>
    </source>
</evidence>
<dbReference type="GO" id="GO:0006265">
    <property type="term" value="P:DNA topological change"/>
    <property type="evidence" value="ECO:0007669"/>
    <property type="project" value="UniProtKB-UniRule"/>
</dbReference>
<feature type="compositionally biased region" description="Basic and acidic residues" evidence="11">
    <location>
        <begin position="809"/>
        <end position="823"/>
    </location>
</feature>
<dbReference type="Gene3D" id="3.90.15.10">
    <property type="entry name" value="Topoisomerase I, Chain A, domain 3"/>
    <property type="match status" value="1"/>
</dbReference>
<feature type="compositionally biased region" description="Basic and acidic residues" evidence="11">
    <location>
        <begin position="245"/>
        <end position="259"/>
    </location>
</feature>
<dbReference type="VEuPathDB" id="PiroplasmaDB:TA11835"/>
<dbReference type="InterPro" id="IPR011010">
    <property type="entry name" value="DNA_brk_join_enz"/>
</dbReference>
<dbReference type="SUPFAM" id="SSF56741">
    <property type="entry name" value="Eukaryotic DNA topoisomerase I, N-terminal DNA-binding fragment"/>
    <property type="match status" value="1"/>
</dbReference>
<protein>
    <recommendedName>
        <fullName evidence="4">DNA topoisomerase 1</fullName>
        <ecNumber evidence="3">5.6.2.1</ecNumber>
    </recommendedName>
    <alternativeName>
        <fullName evidence="8">DNA topoisomerase I</fullName>
    </alternativeName>
</protein>
<dbReference type="PROSITE" id="PS52038">
    <property type="entry name" value="TOPO_IB_2"/>
    <property type="match status" value="1"/>
</dbReference>
<evidence type="ECO:0000256" key="1">
    <source>
        <dbReference type="ARBA" id="ARBA00000213"/>
    </source>
</evidence>
<dbReference type="GO" id="GO:0006260">
    <property type="term" value="P:DNA replication"/>
    <property type="evidence" value="ECO:0007669"/>
    <property type="project" value="TreeGrafter"/>
</dbReference>
<evidence type="ECO:0000256" key="4">
    <source>
        <dbReference type="ARBA" id="ARBA00019632"/>
    </source>
</evidence>
<dbReference type="Gene3D" id="1.10.132.10">
    <property type="match status" value="1"/>
</dbReference>
<dbReference type="InterPro" id="IPR036202">
    <property type="entry name" value="TopoI_DNA-bd_euk_N_sf"/>
</dbReference>
<dbReference type="EMBL" id="UIVS01000002">
    <property type="protein sequence ID" value="SVP92151.1"/>
    <property type="molecule type" value="Genomic_DNA"/>
</dbReference>
<dbReference type="SMART" id="SM00435">
    <property type="entry name" value="TOPEUc"/>
    <property type="match status" value="1"/>
</dbReference>
<dbReference type="InterPro" id="IPR008336">
    <property type="entry name" value="TopoI_DNA-bd_euk"/>
</dbReference>
<dbReference type="Gene3D" id="1.10.10.41">
    <property type="entry name" value="Yeast DNA topoisomerase - domain 1"/>
    <property type="match status" value="1"/>
</dbReference>
<dbReference type="GO" id="GO:0005730">
    <property type="term" value="C:nucleolus"/>
    <property type="evidence" value="ECO:0007669"/>
    <property type="project" value="TreeGrafter"/>
</dbReference>
<evidence type="ECO:0000256" key="11">
    <source>
        <dbReference type="SAM" id="MobiDB-lite"/>
    </source>
</evidence>
<proteinExistence type="inferred from homology"/>
<dbReference type="InterPro" id="IPR014727">
    <property type="entry name" value="TopoI_cat_a/b-sub_euk"/>
</dbReference>
<dbReference type="InterPro" id="IPR051062">
    <property type="entry name" value="Topoisomerase_IB"/>
</dbReference>
<feature type="coiled-coil region" evidence="10">
    <location>
        <begin position="863"/>
        <end position="890"/>
    </location>
</feature>
<dbReference type="Pfam" id="PF02919">
    <property type="entry name" value="Topoisom_I_N"/>
    <property type="match status" value="1"/>
</dbReference>
<evidence type="ECO:0000256" key="3">
    <source>
        <dbReference type="ARBA" id="ARBA00012891"/>
    </source>
</evidence>
<feature type="compositionally biased region" description="Acidic residues" evidence="11">
    <location>
        <begin position="788"/>
        <end position="798"/>
    </location>
</feature>
<dbReference type="GO" id="GO:0007059">
    <property type="term" value="P:chromosome segregation"/>
    <property type="evidence" value="ECO:0007669"/>
    <property type="project" value="TreeGrafter"/>
</dbReference>
<comment type="similarity">
    <text evidence="2 9">Belongs to the type IB topoisomerase family.</text>
</comment>
<keyword evidence="6 9" id="KW-0238">DNA-binding</keyword>
<feature type="domain" description="DNA topoisomerase I eukaryotic-type" evidence="12">
    <location>
        <begin position="478"/>
        <end position="972"/>
    </location>
</feature>
<evidence type="ECO:0000313" key="14">
    <source>
        <dbReference type="EMBL" id="SVP92151.1"/>
    </source>
</evidence>
<feature type="region of interest" description="Disordered" evidence="11">
    <location>
        <begin position="1"/>
        <end position="51"/>
    </location>
</feature>
<dbReference type="PANTHER" id="PTHR10290">
    <property type="entry name" value="DNA TOPOISOMERASE I"/>
    <property type="match status" value="1"/>
</dbReference>
<comment type="catalytic activity">
    <reaction evidence="1 9">
        <text>ATP-independent breakage of single-stranded DNA, followed by passage and rejoining.</text>
        <dbReference type="EC" id="5.6.2.1"/>
    </reaction>
</comment>
<dbReference type="InterPro" id="IPR013034">
    <property type="entry name" value="DNA_topo_DNA_db_N_dom1"/>
</dbReference>
<evidence type="ECO:0000256" key="5">
    <source>
        <dbReference type="ARBA" id="ARBA00023029"/>
    </source>
</evidence>
<feature type="active site" description="O-(3'-phospho-DNA)-tyrosine intermediate" evidence="9">
    <location>
        <position position="958"/>
    </location>
</feature>
<feature type="compositionally biased region" description="Low complexity" evidence="11">
    <location>
        <begin position="766"/>
        <end position="787"/>
    </location>
</feature>
<sequence>MDSQLWVPVPKIKATKSEPESSKDPLERVKTDVSGQNKTNALNSNKHCPEKNNLVNHGVGLSGAPDNSEDFTLSVRINRKRTLNDLFDESDDENFTPNSEQISSKTHLHPVNSSGDLTNSKPLNNSEIKADKLLPENVTSGDQKSSDVKLNNLPLKETVNNLDKGDHKRQKTDSSDDFNRSDSGEIPLSNELESLTDSIRKSLDAPKPVSSTTNLNSNTLDHAKTNKNNVNSGENVTSKNKQMKPKTDHKTKTDPKTKNEDVSLNHIKTEDLNVKTEVKIDMMKDVKVEEKVQIKKEKKVDPLVIEDIIEPINRWWEEIDEDMDYNKGLEFESKSSRWKYLEHNGMIFTPEYVPHNIPIIVKGETIHLPPNLEEIATMWAQSMGTNYETSEIYCKNFWQVFVSKFEKDHFIRRCKLSDADFSLIKNHLEEEKQKKKDNKEFYKAKQQEDAKREYRFNYALVDWVREKVSSNKLEPPGLFKGRGLHPKQGLLKSRMFPKDVILNLSKDAPVPKVTNFQREGHSWKDIYHDNSVTWLAYYKDSINDQFKYMYLSAQSKFKGFHDFLKYNKARELKAYIQKIRDDYNTKMLCMTIIYTITLDIYEKQLGTAVYLIDYLALRVGGEKDADEADTVGCCSLRVEHIKFSEKKKNTITLDFLGKDSIRYFNTLNDVAYDNLAKFCNRKKSNEGIFSKINTNKLNEYLRELMDGLSAKVFRTYNASITLQNQFKRLRSKYKRSISTHTLLPSSVTDGLNDLNGLSVNEETGRTSRSSSNTDYSSLTSTNSIDINSIDDLDDTQDEINDKPPNNENSTKDKNKDKDKDTKDVSVDIGNVSELLQFYNYANREVAILCNHQRSIPKQHETSMTKLKLQAKMLKEDIQELNEYCKHLQSNSKDEFKFESKTKDVNGNPRKLITKPGMKLEAAKNKLAALKKKQKDHNIKMTIKDSNKTVALGTSKINYMDPRITVAFCKKYEIPIEKVFNKSLRMKFPWAMCVRSDFTF</sequence>
<dbReference type="InterPro" id="IPR013500">
    <property type="entry name" value="TopoI_cat_euk"/>
</dbReference>
<keyword evidence="10" id="KW-0175">Coiled coil</keyword>
<evidence type="ECO:0000256" key="7">
    <source>
        <dbReference type="ARBA" id="ARBA00023235"/>
    </source>
</evidence>
<feature type="compositionally biased region" description="Basic and acidic residues" evidence="11">
    <location>
        <begin position="15"/>
        <end position="31"/>
    </location>
</feature>
<dbReference type="AlphaFoldDB" id="A0A3B0N779"/>
<dbReference type="EMBL" id="UIVT01000002">
    <property type="protein sequence ID" value="SVP91880.1"/>
    <property type="molecule type" value="Genomic_DNA"/>
</dbReference>
<evidence type="ECO:0000256" key="6">
    <source>
        <dbReference type="ARBA" id="ARBA00023125"/>
    </source>
</evidence>
<keyword evidence="5 9" id="KW-0799">Topoisomerase</keyword>
<dbReference type="Gene3D" id="2.170.11.10">
    <property type="entry name" value="DNA Topoisomerase I, domain 2"/>
    <property type="match status" value="1"/>
</dbReference>
<keyword evidence="7 9" id="KW-0413">Isomerase</keyword>
<reference evidence="14" key="1">
    <citation type="submission" date="2018-07" db="EMBL/GenBank/DDBJ databases">
        <authorList>
            <person name="Quirk P.G."/>
            <person name="Krulwich T.A."/>
        </authorList>
    </citation>
    <scope>NUCLEOTIDE SEQUENCE</scope>
    <source>
        <strain evidence="14">Anand</strain>
    </source>
</reference>
<dbReference type="InterPro" id="IPR001631">
    <property type="entry name" value="TopoI"/>
</dbReference>
<organism evidence="14">
    <name type="scientific">Theileria annulata</name>
    <dbReference type="NCBI Taxonomy" id="5874"/>
    <lineage>
        <taxon>Eukaryota</taxon>
        <taxon>Sar</taxon>
        <taxon>Alveolata</taxon>
        <taxon>Apicomplexa</taxon>
        <taxon>Aconoidasida</taxon>
        <taxon>Piroplasmida</taxon>
        <taxon>Theileriidae</taxon>
        <taxon>Theileria</taxon>
    </lineage>
</organism>
<evidence type="ECO:0000259" key="12">
    <source>
        <dbReference type="SMART" id="SM00435"/>
    </source>
</evidence>
<dbReference type="GO" id="GO:0003677">
    <property type="term" value="F:DNA binding"/>
    <property type="evidence" value="ECO:0007669"/>
    <property type="project" value="UniProtKB-UniRule"/>
</dbReference>
<name>A0A3B0N779_THEAN</name>
<dbReference type="GO" id="GO:0005694">
    <property type="term" value="C:chromosome"/>
    <property type="evidence" value="ECO:0007669"/>
    <property type="project" value="InterPro"/>
</dbReference>
<evidence type="ECO:0000256" key="10">
    <source>
        <dbReference type="SAM" id="Coils"/>
    </source>
</evidence>
<evidence type="ECO:0000313" key="13">
    <source>
        <dbReference type="EMBL" id="SVP91880.1"/>
    </source>
</evidence>
<dbReference type="SUPFAM" id="SSF56349">
    <property type="entry name" value="DNA breaking-rejoining enzymes"/>
    <property type="match status" value="1"/>
</dbReference>
<feature type="compositionally biased region" description="Polar residues" evidence="11">
    <location>
        <begin position="33"/>
        <end position="46"/>
    </location>
</feature>
<dbReference type="EC" id="5.6.2.1" evidence="3"/>
<evidence type="ECO:0000256" key="2">
    <source>
        <dbReference type="ARBA" id="ARBA00006645"/>
    </source>
</evidence>
<accession>A0A3B0N779</accession>
<feature type="compositionally biased region" description="Polar residues" evidence="11">
    <location>
        <begin position="209"/>
        <end position="240"/>
    </location>
</feature>
<dbReference type="CDD" id="cd03490">
    <property type="entry name" value="Topoisomer_IB_N_1"/>
    <property type="match status" value="1"/>
</dbReference>
<dbReference type="GO" id="GO:0003917">
    <property type="term" value="F:DNA topoisomerase type I (single strand cut, ATP-independent) activity"/>
    <property type="evidence" value="ECO:0007669"/>
    <property type="project" value="UniProtKB-UniRule"/>
</dbReference>
<dbReference type="PANTHER" id="PTHR10290:SF3">
    <property type="entry name" value="DNA TOPOISOMERASE 1"/>
    <property type="match status" value="1"/>
</dbReference>
<dbReference type="InterPro" id="IPR014711">
    <property type="entry name" value="TopoI_cat_a-hlx-sub_euk"/>
</dbReference>
<dbReference type="InterPro" id="IPR013030">
    <property type="entry name" value="DNA_topo_DNA_db_N_dom2"/>
</dbReference>